<organism evidence="1">
    <name type="scientific">Stegastes partitus</name>
    <name type="common">bicolor damselfish</name>
    <dbReference type="NCBI Taxonomy" id="144197"/>
    <lineage>
        <taxon>Eukaryota</taxon>
        <taxon>Metazoa</taxon>
        <taxon>Chordata</taxon>
        <taxon>Craniata</taxon>
        <taxon>Vertebrata</taxon>
        <taxon>Euteleostomi</taxon>
        <taxon>Actinopterygii</taxon>
        <taxon>Neopterygii</taxon>
        <taxon>Teleostei</taxon>
        <taxon>Neoteleostei</taxon>
        <taxon>Acanthomorphata</taxon>
        <taxon>Ovalentaria</taxon>
        <taxon>Pomacentridae</taxon>
        <taxon>Stegastes</taxon>
    </lineage>
</organism>
<sequence length="154" mass="17504">PSNQSRHRVGEGVSMAASGPCHRVSPCIALPIMRVDRFMQLWRLPGDESRHPRARTYATLWPFCTVTTQHTPVPQRASLLCTTSACGSWVGVKQREGWPLHSWSFFLPWSTRQTITEELPHRLSENTYRVILLLACCSTLLTVYRKQNDSPAKT</sequence>
<evidence type="ECO:0000313" key="1">
    <source>
        <dbReference type="Ensembl" id="ENSSPAP00000020776.1"/>
    </source>
</evidence>
<dbReference type="AlphaFoldDB" id="A0A3B5AK21"/>
<reference evidence="1" key="1">
    <citation type="submission" date="2023-09" db="UniProtKB">
        <authorList>
            <consortium name="Ensembl"/>
        </authorList>
    </citation>
    <scope>IDENTIFICATION</scope>
</reference>
<dbReference type="Ensembl" id="ENSSPAT00000021090.1">
    <property type="protein sequence ID" value="ENSSPAP00000020776.1"/>
    <property type="gene ID" value="ENSSPAG00000015671.1"/>
</dbReference>
<accession>A0A3B5AK21</accession>
<name>A0A3B5AK21_9TELE</name>
<proteinExistence type="predicted"/>
<protein>
    <submittedName>
        <fullName evidence="1">Uncharacterized protein</fullName>
    </submittedName>
</protein>